<evidence type="ECO:0000259" key="1">
    <source>
        <dbReference type="Pfam" id="PF12697"/>
    </source>
</evidence>
<dbReference type="EMBL" id="JAAZQQ010000002">
    <property type="protein sequence ID" value="NKX44250.1"/>
    <property type="molecule type" value="Genomic_DNA"/>
</dbReference>
<dbReference type="GO" id="GO:0016787">
    <property type="term" value="F:hydrolase activity"/>
    <property type="evidence" value="ECO:0007669"/>
    <property type="project" value="UniProtKB-KW"/>
</dbReference>
<dbReference type="Gene3D" id="3.40.50.1820">
    <property type="entry name" value="alpha/beta hydrolase"/>
    <property type="match status" value="1"/>
</dbReference>
<keyword evidence="3" id="KW-1185">Reference proteome</keyword>
<comment type="caution">
    <text evidence="2">The sequence shown here is derived from an EMBL/GenBank/DDBJ whole genome shotgun (WGS) entry which is preliminary data.</text>
</comment>
<organism evidence="2 3">
    <name type="scientific">Roseicyclus persicicus</name>
    <dbReference type="NCBI Taxonomy" id="2650661"/>
    <lineage>
        <taxon>Bacteria</taxon>
        <taxon>Pseudomonadati</taxon>
        <taxon>Pseudomonadota</taxon>
        <taxon>Alphaproteobacteria</taxon>
        <taxon>Rhodobacterales</taxon>
        <taxon>Roseobacteraceae</taxon>
        <taxon>Roseicyclus</taxon>
    </lineage>
</organism>
<dbReference type="PRINTS" id="PR00111">
    <property type="entry name" value="ABHYDROLASE"/>
</dbReference>
<dbReference type="InterPro" id="IPR050266">
    <property type="entry name" value="AB_hydrolase_sf"/>
</dbReference>
<dbReference type="RefSeq" id="WP_168622635.1">
    <property type="nucleotide sequence ID" value="NZ_JAAZQQ010000002.1"/>
</dbReference>
<keyword evidence="2" id="KW-0378">Hydrolase</keyword>
<sequence>MTGFARRWGQGGDAALLLHCSLAHSGAWDGVARALADRLTLTAPDMVGHGRGPARDPRADYHDQCTALAEAHLPAAPCHLVGHSFGATVALRLALDHPARVASLTLIEPVLFPATRGSPGWHAHRAAMAGIDPLVEAGDTEAAARLFLSAWGGGVPLDAMPEAQRRYMIDRIWVVPASAPALEEDSAGLLPRLPGLACPVLLIEGERSPAVVAEIQSALAAAIPQARRAVIPGAGHMAPITHPAEVAAEIRGLLS</sequence>
<feature type="domain" description="AB hydrolase-1" evidence="1">
    <location>
        <begin position="16"/>
        <end position="248"/>
    </location>
</feature>
<gene>
    <name evidence="2" type="ORF">HCU73_06570</name>
</gene>
<protein>
    <submittedName>
        <fullName evidence="2">Alpha/beta hydrolase</fullName>
    </submittedName>
</protein>
<dbReference type="PANTHER" id="PTHR43798:SF33">
    <property type="entry name" value="HYDROLASE, PUTATIVE (AFU_ORTHOLOGUE AFUA_2G14860)-RELATED"/>
    <property type="match status" value="1"/>
</dbReference>
<dbReference type="SUPFAM" id="SSF53474">
    <property type="entry name" value="alpha/beta-Hydrolases"/>
    <property type="match status" value="1"/>
</dbReference>
<dbReference type="AlphaFoldDB" id="A0A7X6JWZ9"/>
<dbReference type="PANTHER" id="PTHR43798">
    <property type="entry name" value="MONOACYLGLYCEROL LIPASE"/>
    <property type="match status" value="1"/>
</dbReference>
<dbReference type="Proteomes" id="UP000526408">
    <property type="component" value="Unassembled WGS sequence"/>
</dbReference>
<accession>A0A7X6JWZ9</accession>
<proteinExistence type="predicted"/>
<name>A0A7X6JWZ9_9RHOB</name>
<dbReference type="InterPro" id="IPR000073">
    <property type="entry name" value="AB_hydrolase_1"/>
</dbReference>
<dbReference type="Pfam" id="PF12697">
    <property type="entry name" value="Abhydrolase_6"/>
    <property type="match status" value="1"/>
</dbReference>
<dbReference type="GO" id="GO:0016020">
    <property type="term" value="C:membrane"/>
    <property type="evidence" value="ECO:0007669"/>
    <property type="project" value="TreeGrafter"/>
</dbReference>
<dbReference type="InterPro" id="IPR029058">
    <property type="entry name" value="AB_hydrolase_fold"/>
</dbReference>
<evidence type="ECO:0000313" key="2">
    <source>
        <dbReference type="EMBL" id="NKX44250.1"/>
    </source>
</evidence>
<reference evidence="2 3" key="1">
    <citation type="submission" date="2020-04" db="EMBL/GenBank/DDBJ databases">
        <authorList>
            <person name="Yoon J."/>
        </authorList>
    </citation>
    <scope>NUCLEOTIDE SEQUENCE [LARGE SCALE GENOMIC DNA]</scope>
    <source>
        <strain evidence="2 3">KMU-115</strain>
    </source>
</reference>
<evidence type="ECO:0000313" key="3">
    <source>
        <dbReference type="Proteomes" id="UP000526408"/>
    </source>
</evidence>